<dbReference type="RefSeq" id="WP_179463694.1">
    <property type="nucleotide sequence ID" value="NZ_JACBZX010000001.1"/>
</dbReference>
<evidence type="ECO:0000313" key="3">
    <source>
        <dbReference type="Proteomes" id="UP000592181"/>
    </source>
</evidence>
<comment type="caution">
    <text evidence="2">The sequence shown here is derived from an EMBL/GenBank/DDBJ whole genome shotgun (WGS) entry which is preliminary data.</text>
</comment>
<dbReference type="Pfam" id="PF02464">
    <property type="entry name" value="CinA"/>
    <property type="match status" value="1"/>
</dbReference>
<gene>
    <name evidence="2" type="ORF">BJY28_002984</name>
</gene>
<reference evidence="2 3" key="1">
    <citation type="submission" date="2020-07" db="EMBL/GenBank/DDBJ databases">
        <title>Sequencing the genomes of 1000 actinobacteria strains.</title>
        <authorList>
            <person name="Klenk H.-P."/>
        </authorList>
    </citation>
    <scope>NUCLEOTIDE SEQUENCE [LARGE SCALE GENOMIC DNA]</scope>
    <source>
        <strain evidence="2 3">DSM 24723</strain>
    </source>
</reference>
<dbReference type="EMBL" id="JACBZX010000001">
    <property type="protein sequence ID" value="NYG38515.1"/>
    <property type="molecule type" value="Genomic_DNA"/>
</dbReference>
<protein>
    <submittedName>
        <fullName evidence="2">Nicotinamide-nucleotide amidase</fullName>
        <ecNumber evidence="2">3.5.1.42</ecNumber>
    </submittedName>
</protein>
<proteinExistence type="predicted"/>
<dbReference type="Proteomes" id="UP000592181">
    <property type="component" value="Unassembled WGS sequence"/>
</dbReference>
<sequence>MPSSAAAAELVERCRRAGLALATAESLTGGLVAATIVDVPGASDVLRGGVVAYAPAVKHELLGVDAALLARVGTVHEEVARQMADGARRRLGADLAVATTGVAGPGAAEGHPAGTAWVAAAADGWATAVPLQLHGNREAVRRGCTGAALRLALDGVSRLSPPRGTVKTPDEER</sequence>
<keyword evidence="3" id="KW-1185">Reference proteome</keyword>
<dbReference type="AlphaFoldDB" id="A0A852XIX3"/>
<dbReference type="Gene3D" id="3.90.950.20">
    <property type="entry name" value="CinA-like"/>
    <property type="match status" value="1"/>
</dbReference>
<feature type="domain" description="CinA C-terminal" evidence="1">
    <location>
        <begin position="6"/>
        <end position="152"/>
    </location>
</feature>
<dbReference type="InterPro" id="IPR036653">
    <property type="entry name" value="CinA-like_C"/>
</dbReference>
<organism evidence="2 3">
    <name type="scientific">Janibacter alkaliphilus</name>
    <dbReference type="NCBI Taxonomy" id="1069963"/>
    <lineage>
        <taxon>Bacteria</taxon>
        <taxon>Bacillati</taxon>
        <taxon>Actinomycetota</taxon>
        <taxon>Actinomycetes</taxon>
        <taxon>Micrococcales</taxon>
        <taxon>Intrasporangiaceae</taxon>
        <taxon>Janibacter</taxon>
    </lineage>
</organism>
<evidence type="ECO:0000313" key="2">
    <source>
        <dbReference type="EMBL" id="NYG38515.1"/>
    </source>
</evidence>
<dbReference type="InterPro" id="IPR008136">
    <property type="entry name" value="CinA_C"/>
</dbReference>
<dbReference type="SUPFAM" id="SSF142433">
    <property type="entry name" value="CinA-like"/>
    <property type="match status" value="1"/>
</dbReference>
<keyword evidence="2" id="KW-0378">Hydrolase</keyword>
<dbReference type="NCBIfam" id="TIGR00199">
    <property type="entry name" value="PncC_domain"/>
    <property type="match status" value="1"/>
</dbReference>
<evidence type="ECO:0000259" key="1">
    <source>
        <dbReference type="Pfam" id="PF02464"/>
    </source>
</evidence>
<name>A0A852XIX3_9MICO</name>
<accession>A0A852XIX3</accession>
<dbReference type="EC" id="3.5.1.42" evidence="2"/>
<dbReference type="GO" id="GO:0019159">
    <property type="term" value="F:nicotinamide-nucleotide amidase activity"/>
    <property type="evidence" value="ECO:0007669"/>
    <property type="project" value="UniProtKB-EC"/>
</dbReference>